<dbReference type="Proteomes" id="UP000636709">
    <property type="component" value="Unassembled WGS sequence"/>
</dbReference>
<name>A0A835DU00_9POAL</name>
<gene>
    <name evidence="2" type="ORF">HU200_065064</name>
</gene>
<organism evidence="2 3">
    <name type="scientific">Digitaria exilis</name>
    <dbReference type="NCBI Taxonomy" id="1010633"/>
    <lineage>
        <taxon>Eukaryota</taxon>
        <taxon>Viridiplantae</taxon>
        <taxon>Streptophyta</taxon>
        <taxon>Embryophyta</taxon>
        <taxon>Tracheophyta</taxon>
        <taxon>Spermatophyta</taxon>
        <taxon>Magnoliopsida</taxon>
        <taxon>Liliopsida</taxon>
        <taxon>Poales</taxon>
        <taxon>Poaceae</taxon>
        <taxon>PACMAD clade</taxon>
        <taxon>Panicoideae</taxon>
        <taxon>Panicodae</taxon>
        <taxon>Paniceae</taxon>
        <taxon>Anthephorinae</taxon>
        <taxon>Digitaria</taxon>
    </lineage>
</organism>
<dbReference type="PANTHER" id="PTHR33127:SF69">
    <property type="entry name" value="OS09G0340800 PROTEIN"/>
    <property type="match status" value="1"/>
</dbReference>
<feature type="domain" description="F-box" evidence="1">
    <location>
        <begin position="7"/>
        <end position="41"/>
    </location>
</feature>
<dbReference type="InterPro" id="IPR036047">
    <property type="entry name" value="F-box-like_dom_sf"/>
</dbReference>
<dbReference type="EMBL" id="JACEFO010002821">
    <property type="protein sequence ID" value="KAF8648028.1"/>
    <property type="molecule type" value="Genomic_DNA"/>
</dbReference>
<dbReference type="PANTHER" id="PTHR33127">
    <property type="entry name" value="TRANSMEMBRANE PROTEIN"/>
    <property type="match status" value="1"/>
</dbReference>
<proteinExistence type="predicted"/>
<reference evidence="2" key="1">
    <citation type="submission" date="2020-07" db="EMBL/GenBank/DDBJ databases">
        <title>Genome sequence and genetic diversity analysis of an under-domesticated orphan crop, white fonio (Digitaria exilis).</title>
        <authorList>
            <person name="Bennetzen J.L."/>
            <person name="Chen S."/>
            <person name="Ma X."/>
            <person name="Wang X."/>
            <person name="Yssel A.E.J."/>
            <person name="Chaluvadi S.R."/>
            <person name="Johnson M."/>
            <person name="Gangashetty P."/>
            <person name="Hamidou F."/>
            <person name="Sanogo M.D."/>
            <person name="Zwaenepoel A."/>
            <person name="Wallace J."/>
            <person name="Van De Peer Y."/>
            <person name="Van Deynze A."/>
        </authorList>
    </citation>
    <scope>NUCLEOTIDE SEQUENCE</scope>
    <source>
        <tissue evidence="2">Leaves</tissue>
    </source>
</reference>
<evidence type="ECO:0000313" key="2">
    <source>
        <dbReference type="EMBL" id="KAF8648028.1"/>
    </source>
</evidence>
<keyword evidence="3" id="KW-1185">Reference proteome</keyword>
<dbReference type="PROSITE" id="PS51257">
    <property type="entry name" value="PROKAR_LIPOPROTEIN"/>
    <property type="match status" value="1"/>
</dbReference>
<sequence>MAQERGWSSLPKDLLRLVLDRLPWSTHPSFAGACRHWRSVLTPFYPTWLTPLLVSAADVGSTNLRFYSPYHHKSFEISNTLAPAAKFCSATGRHLTLMSWSSVLETDLLLATGHIHELPLVNFTKFGFVVYDGSRRMFGVYTIGLLDGAAESVRDDDGSWQDWEYPAPLRPGATMFQSSPNCNPVLHDGSLYVLYEDGKLAVYDEHRHNEDGYLEILDKPKGFAGGYRCDFSYLFESDQGELMAVLVGRRGTPVHVSLQGRALFTGTLTTMMRKTKVKWMRDKIFLPRLHDWPDTVHVYIVDRDGELAFVPTSSAPAEAVAANEGAGIWSHELGSTEPTEFWDTQNVDYSIWVDFSTCH</sequence>
<evidence type="ECO:0000259" key="1">
    <source>
        <dbReference type="Pfam" id="PF00646"/>
    </source>
</evidence>
<dbReference type="InterPro" id="IPR001810">
    <property type="entry name" value="F-box_dom"/>
</dbReference>
<evidence type="ECO:0000313" key="3">
    <source>
        <dbReference type="Proteomes" id="UP000636709"/>
    </source>
</evidence>
<dbReference type="Pfam" id="PF00646">
    <property type="entry name" value="F-box"/>
    <property type="match status" value="1"/>
</dbReference>
<dbReference type="SUPFAM" id="SSF81383">
    <property type="entry name" value="F-box domain"/>
    <property type="match status" value="1"/>
</dbReference>
<comment type="caution">
    <text evidence="2">The sequence shown here is derived from an EMBL/GenBank/DDBJ whole genome shotgun (WGS) entry which is preliminary data.</text>
</comment>
<dbReference type="OrthoDB" id="651482at2759"/>
<dbReference type="Gene3D" id="1.20.1280.50">
    <property type="match status" value="1"/>
</dbReference>
<protein>
    <recommendedName>
        <fullName evidence="1">F-box domain-containing protein</fullName>
    </recommendedName>
</protein>
<accession>A0A835DU00</accession>
<dbReference type="AlphaFoldDB" id="A0A835DU00"/>